<organism evidence="3 4">
    <name type="scientific">Phaedon cochleariae</name>
    <name type="common">Mustard beetle</name>
    <dbReference type="NCBI Taxonomy" id="80249"/>
    <lineage>
        <taxon>Eukaryota</taxon>
        <taxon>Metazoa</taxon>
        <taxon>Ecdysozoa</taxon>
        <taxon>Arthropoda</taxon>
        <taxon>Hexapoda</taxon>
        <taxon>Insecta</taxon>
        <taxon>Pterygota</taxon>
        <taxon>Neoptera</taxon>
        <taxon>Endopterygota</taxon>
        <taxon>Coleoptera</taxon>
        <taxon>Polyphaga</taxon>
        <taxon>Cucujiformia</taxon>
        <taxon>Chrysomeloidea</taxon>
        <taxon>Chrysomelidae</taxon>
        <taxon>Chrysomelinae</taxon>
        <taxon>Chrysomelini</taxon>
        <taxon>Phaedon</taxon>
    </lineage>
</organism>
<evidence type="ECO:0008006" key="5">
    <source>
        <dbReference type="Google" id="ProtNLM"/>
    </source>
</evidence>
<protein>
    <recommendedName>
        <fullName evidence="5">Endonuclease-reverse transcriptase</fullName>
    </recommendedName>
</protein>
<dbReference type="Proteomes" id="UP001153737">
    <property type="component" value="Chromosome 6"/>
</dbReference>
<evidence type="ECO:0000256" key="1">
    <source>
        <dbReference type="SAM" id="Coils"/>
    </source>
</evidence>
<reference evidence="3" key="1">
    <citation type="submission" date="2022-01" db="EMBL/GenBank/DDBJ databases">
        <authorList>
            <person name="King R."/>
        </authorList>
    </citation>
    <scope>NUCLEOTIDE SEQUENCE</scope>
</reference>
<feature type="compositionally biased region" description="Polar residues" evidence="2">
    <location>
        <begin position="227"/>
        <end position="238"/>
    </location>
</feature>
<name>A0A9N9X237_PHACE</name>
<gene>
    <name evidence="3" type="ORF">PHAECO_LOCUS10311</name>
</gene>
<evidence type="ECO:0000313" key="4">
    <source>
        <dbReference type="Proteomes" id="UP001153737"/>
    </source>
</evidence>
<dbReference type="EMBL" id="OU896712">
    <property type="protein sequence ID" value="CAG9822786.1"/>
    <property type="molecule type" value="Genomic_DNA"/>
</dbReference>
<proteinExistence type="predicted"/>
<evidence type="ECO:0000256" key="2">
    <source>
        <dbReference type="SAM" id="MobiDB-lite"/>
    </source>
</evidence>
<keyword evidence="4" id="KW-1185">Reference proteome</keyword>
<feature type="coiled-coil region" evidence="1">
    <location>
        <begin position="12"/>
        <end position="71"/>
    </location>
</feature>
<dbReference type="AlphaFoldDB" id="A0A9N9X237"/>
<feature type="region of interest" description="Disordered" evidence="2">
    <location>
        <begin position="227"/>
        <end position="269"/>
    </location>
</feature>
<accession>A0A9N9X237</accession>
<sequence length="269" mass="31365">MPITNNEIYELLKEVAESNKKIQKEISDLRQEFSKEIEDLKSQNSNLQKENQELKNRIHAVERQNKKYNLIVYGVGEDIDDIANEIVRIINVVLKINCTQANFRNLHRIGKKIEGKSRSILLELISFQLKEDILRQCRKEGQELKKIGVSFCIDYTTEDYKKHKFLRRHLLDARQKGHTAIIRNDTIIINKETYSYEDLINNLKSIPSLDGRQPDDTEVSNTATIIQFSGTPKTLTQDTVDKKRKPEGSPEEQSARKLRERSSEKQRKQ</sequence>
<reference evidence="3" key="2">
    <citation type="submission" date="2022-10" db="EMBL/GenBank/DDBJ databases">
        <authorList>
            <consortium name="ENA_rothamsted_submissions"/>
            <consortium name="culmorum"/>
            <person name="King R."/>
        </authorList>
    </citation>
    <scope>NUCLEOTIDE SEQUENCE</scope>
</reference>
<dbReference type="OrthoDB" id="6776827at2759"/>
<dbReference type="Gene3D" id="3.30.70.1820">
    <property type="entry name" value="L1 transposable element, RRM domain"/>
    <property type="match status" value="1"/>
</dbReference>
<keyword evidence="1" id="KW-0175">Coiled coil</keyword>
<feature type="compositionally biased region" description="Basic and acidic residues" evidence="2">
    <location>
        <begin position="239"/>
        <end position="269"/>
    </location>
</feature>
<evidence type="ECO:0000313" key="3">
    <source>
        <dbReference type="EMBL" id="CAG9822786.1"/>
    </source>
</evidence>